<dbReference type="Proteomes" id="UP000184330">
    <property type="component" value="Unassembled WGS sequence"/>
</dbReference>
<sequence length="270" mass="31143">MGFPPSGTGVVHSLATLTPESRRAIERRIFGPVPKDEVAWWNEHRDRLTVTYNKADDFHPSQLEAIDLDTQAFKIPGTIIDLDWREMATLINSRTRPESVARHPEGGLMSMRETTKVRVIEQYLYLICLYANEVRWAEQRRVNAIDKGLRSPDTSAYKYASKDQNRMAMKKKKSKPTRTGYKMISIKDFRKIEFVVEHKDPNLYKIVKEVLNKRNITKENFMNLDFLFIPYIDAATLPGRDGTHYMMAGFGNSSHPYSNVHSSQGRDICL</sequence>
<dbReference type="EMBL" id="FJOG01000022">
    <property type="protein sequence ID" value="CZR63118.1"/>
    <property type="molecule type" value="Genomic_DNA"/>
</dbReference>
<evidence type="ECO:0000313" key="1">
    <source>
        <dbReference type="EMBL" id="CZR63118.1"/>
    </source>
</evidence>
<name>A0A1L7XDM9_9HELO</name>
<evidence type="ECO:0000313" key="2">
    <source>
        <dbReference type="Proteomes" id="UP000184330"/>
    </source>
</evidence>
<proteinExistence type="predicted"/>
<accession>A0A1L7XDM9</accession>
<protein>
    <submittedName>
        <fullName evidence="1">Uncharacterized protein</fullName>
    </submittedName>
</protein>
<keyword evidence="2" id="KW-1185">Reference proteome</keyword>
<organism evidence="1 2">
    <name type="scientific">Phialocephala subalpina</name>
    <dbReference type="NCBI Taxonomy" id="576137"/>
    <lineage>
        <taxon>Eukaryota</taxon>
        <taxon>Fungi</taxon>
        <taxon>Dikarya</taxon>
        <taxon>Ascomycota</taxon>
        <taxon>Pezizomycotina</taxon>
        <taxon>Leotiomycetes</taxon>
        <taxon>Helotiales</taxon>
        <taxon>Mollisiaceae</taxon>
        <taxon>Phialocephala</taxon>
        <taxon>Phialocephala fortinii species complex</taxon>
    </lineage>
</organism>
<gene>
    <name evidence="1" type="ORF">PAC_13015</name>
</gene>
<dbReference type="OrthoDB" id="3553968at2759"/>
<dbReference type="AlphaFoldDB" id="A0A1L7XDM9"/>
<reference evidence="1 2" key="1">
    <citation type="submission" date="2016-03" db="EMBL/GenBank/DDBJ databases">
        <authorList>
            <person name="Ploux O."/>
        </authorList>
    </citation>
    <scope>NUCLEOTIDE SEQUENCE [LARGE SCALE GENOMIC DNA]</scope>
    <source>
        <strain evidence="1 2">UAMH 11012</strain>
    </source>
</reference>